<protein>
    <submittedName>
        <fullName evidence="1">Uncharacterized protein</fullName>
    </submittedName>
</protein>
<evidence type="ECO:0000313" key="2">
    <source>
        <dbReference type="Proteomes" id="UP001177021"/>
    </source>
</evidence>
<reference evidence="1" key="1">
    <citation type="submission" date="2023-10" db="EMBL/GenBank/DDBJ databases">
        <authorList>
            <person name="Rodriguez Cubillos JULIANA M."/>
            <person name="De Vega J."/>
        </authorList>
    </citation>
    <scope>NUCLEOTIDE SEQUENCE</scope>
</reference>
<dbReference type="Proteomes" id="UP001177021">
    <property type="component" value="Unassembled WGS sequence"/>
</dbReference>
<comment type="caution">
    <text evidence="1">The sequence shown here is derived from an EMBL/GenBank/DDBJ whole genome shotgun (WGS) entry which is preliminary data.</text>
</comment>
<organism evidence="1 2">
    <name type="scientific">Trifolium pratense</name>
    <name type="common">Red clover</name>
    <dbReference type="NCBI Taxonomy" id="57577"/>
    <lineage>
        <taxon>Eukaryota</taxon>
        <taxon>Viridiplantae</taxon>
        <taxon>Streptophyta</taxon>
        <taxon>Embryophyta</taxon>
        <taxon>Tracheophyta</taxon>
        <taxon>Spermatophyta</taxon>
        <taxon>Magnoliopsida</taxon>
        <taxon>eudicotyledons</taxon>
        <taxon>Gunneridae</taxon>
        <taxon>Pentapetalae</taxon>
        <taxon>rosids</taxon>
        <taxon>fabids</taxon>
        <taxon>Fabales</taxon>
        <taxon>Fabaceae</taxon>
        <taxon>Papilionoideae</taxon>
        <taxon>50 kb inversion clade</taxon>
        <taxon>NPAAA clade</taxon>
        <taxon>Hologalegina</taxon>
        <taxon>IRL clade</taxon>
        <taxon>Trifolieae</taxon>
        <taxon>Trifolium</taxon>
    </lineage>
</organism>
<name>A0ACB0LA96_TRIPR</name>
<sequence length="369" mass="41002">MALFYFLVLSLCITCCIVDARSKPLLNEQNQFTTSYSTMRQVDNDFDCVDIYKQDALQHPLLKNHKIQLYPTFAKNVVQSRRSNDGECPVGKTPIYKGIRKHQFDTNSSSKLQSGDLPIGYHTISLDTTKDCINGGYAAISIYNLSLSVGQYSSSLICVASGQPNENNICAGLSVYPALYGDSQPRITTQWLDGTNRDCIDKRCSGFVQVTQDKPYIGVVRLPSTPIGEEGKKIVVNVKIQRDNSTGNWWLTLDEIVQVGYWPKELFPHLSEGASLVRFMGQVYASPNLVNPPMGSGKLPKEGYANAALFGKLMTIDSESTQSDVEPEDMKPYSDANSDCYDLLYYKYSGPKYRQAFLFGGPGGQNCDK</sequence>
<dbReference type="EMBL" id="CASHSV030000409">
    <property type="protein sequence ID" value="CAJ2665084.1"/>
    <property type="molecule type" value="Genomic_DNA"/>
</dbReference>
<gene>
    <name evidence="1" type="ORF">MILVUS5_LOCUS30143</name>
</gene>
<accession>A0ACB0LA96</accession>
<keyword evidence="2" id="KW-1185">Reference proteome</keyword>
<evidence type="ECO:0000313" key="1">
    <source>
        <dbReference type="EMBL" id="CAJ2665084.1"/>
    </source>
</evidence>
<proteinExistence type="predicted"/>